<dbReference type="EMBL" id="OY731406">
    <property type="protein sequence ID" value="CAJ1974001.1"/>
    <property type="molecule type" value="Genomic_DNA"/>
</dbReference>
<proteinExistence type="predicted"/>
<protein>
    <submittedName>
        <fullName evidence="1">Uncharacterized protein</fullName>
    </submittedName>
</protein>
<sequence>MLAFAPDLEIFRPLFFSLSWSCTTKTHTLILIPSLLHASDTIHEFIPYLTMANIASQLNNRKSCIAIQLNHNTYGWKTSE</sequence>
<dbReference type="AlphaFoldDB" id="A0AA86VQD1"/>
<evidence type="ECO:0000313" key="2">
    <source>
        <dbReference type="Proteomes" id="UP001189624"/>
    </source>
</evidence>
<organism evidence="1 2">
    <name type="scientific">Sphenostylis stenocarpa</name>
    <dbReference type="NCBI Taxonomy" id="92480"/>
    <lineage>
        <taxon>Eukaryota</taxon>
        <taxon>Viridiplantae</taxon>
        <taxon>Streptophyta</taxon>
        <taxon>Embryophyta</taxon>
        <taxon>Tracheophyta</taxon>
        <taxon>Spermatophyta</taxon>
        <taxon>Magnoliopsida</taxon>
        <taxon>eudicotyledons</taxon>
        <taxon>Gunneridae</taxon>
        <taxon>Pentapetalae</taxon>
        <taxon>rosids</taxon>
        <taxon>fabids</taxon>
        <taxon>Fabales</taxon>
        <taxon>Fabaceae</taxon>
        <taxon>Papilionoideae</taxon>
        <taxon>50 kb inversion clade</taxon>
        <taxon>NPAAA clade</taxon>
        <taxon>indigoferoid/millettioid clade</taxon>
        <taxon>Phaseoleae</taxon>
        <taxon>Sphenostylis</taxon>
    </lineage>
</organism>
<evidence type="ECO:0000313" key="1">
    <source>
        <dbReference type="EMBL" id="CAJ1974001.1"/>
    </source>
</evidence>
<dbReference type="Gramene" id="rna-AYBTSS11_LOCUS26068">
    <property type="protein sequence ID" value="CAJ1974001.1"/>
    <property type="gene ID" value="gene-AYBTSS11_LOCUS26068"/>
</dbReference>
<accession>A0AA86VQD1</accession>
<gene>
    <name evidence="1" type="ORF">AYBTSS11_LOCUS26068</name>
</gene>
<keyword evidence="2" id="KW-1185">Reference proteome</keyword>
<dbReference type="Proteomes" id="UP001189624">
    <property type="component" value="Chromosome 9"/>
</dbReference>
<name>A0AA86VQD1_9FABA</name>
<reference evidence="1" key="1">
    <citation type="submission" date="2023-10" db="EMBL/GenBank/DDBJ databases">
        <authorList>
            <person name="Domelevo Entfellner J.-B."/>
        </authorList>
    </citation>
    <scope>NUCLEOTIDE SEQUENCE</scope>
</reference>